<proteinExistence type="predicted"/>
<dbReference type="AlphaFoldDB" id="A0A9D4D280"/>
<reference evidence="2" key="2">
    <citation type="submission" date="2020-11" db="EMBL/GenBank/DDBJ databases">
        <authorList>
            <person name="McCartney M.A."/>
            <person name="Auch B."/>
            <person name="Kono T."/>
            <person name="Mallez S."/>
            <person name="Becker A."/>
            <person name="Gohl D.M."/>
            <person name="Silverstein K.A.T."/>
            <person name="Koren S."/>
            <person name="Bechman K.B."/>
            <person name="Herman A."/>
            <person name="Abrahante J.E."/>
            <person name="Garbe J."/>
        </authorList>
    </citation>
    <scope>NUCLEOTIDE SEQUENCE</scope>
    <source>
        <strain evidence="2">Duluth1</strain>
        <tissue evidence="2">Whole animal</tissue>
    </source>
</reference>
<reference evidence="2" key="1">
    <citation type="journal article" date="2019" name="bioRxiv">
        <title>The Genome of the Zebra Mussel, Dreissena polymorpha: A Resource for Invasive Species Research.</title>
        <authorList>
            <person name="McCartney M.A."/>
            <person name="Auch B."/>
            <person name="Kono T."/>
            <person name="Mallez S."/>
            <person name="Zhang Y."/>
            <person name="Obille A."/>
            <person name="Becker A."/>
            <person name="Abrahante J.E."/>
            <person name="Garbe J."/>
            <person name="Badalamenti J.P."/>
            <person name="Herman A."/>
            <person name="Mangelson H."/>
            <person name="Liachko I."/>
            <person name="Sullivan S."/>
            <person name="Sone E.D."/>
            <person name="Koren S."/>
            <person name="Silverstein K.A.T."/>
            <person name="Beckman K.B."/>
            <person name="Gohl D.M."/>
        </authorList>
    </citation>
    <scope>NUCLEOTIDE SEQUENCE</scope>
    <source>
        <strain evidence="2">Duluth1</strain>
        <tissue evidence="2">Whole animal</tissue>
    </source>
</reference>
<feature type="compositionally biased region" description="Polar residues" evidence="1">
    <location>
        <begin position="1"/>
        <end position="13"/>
    </location>
</feature>
<evidence type="ECO:0000313" key="2">
    <source>
        <dbReference type="EMBL" id="KAH3737280.1"/>
    </source>
</evidence>
<gene>
    <name evidence="2" type="ORF">DPMN_043863</name>
</gene>
<evidence type="ECO:0000256" key="1">
    <source>
        <dbReference type="SAM" id="MobiDB-lite"/>
    </source>
</evidence>
<accession>A0A9D4D280</accession>
<keyword evidence="3" id="KW-1185">Reference proteome</keyword>
<feature type="region of interest" description="Disordered" evidence="1">
    <location>
        <begin position="1"/>
        <end position="69"/>
    </location>
</feature>
<dbReference type="Proteomes" id="UP000828390">
    <property type="component" value="Unassembled WGS sequence"/>
</dbReference>
<organism evidence="2 3">
    <name type="scientific">Dreissena polymorpha</name>
    <name type="common">Zebra mussel</name>
    <name type="synonym">Mytilus polymorpha</name>
    <dbReference type="NCBI Taxonomy" id="45954"/>
    <lineage>
        <taxon>Eukaryota</taxon>
        <taxon>Metazoa</taxon>
        <taxon>Spiralia</taxon>
        <taxon>Lophotrochozoa</taxon>
        <taxon>Mollusca</taxon>
        <taxon>Bivalvia</taxon>
        <taxon>Autobranchia</taxon>
        <taxon>Heteroconchia</taxon>
        <taxon>Euheterodonta</taxon>
        <taxon>Imparidentia</taxon>
        <taxon>Neoheterodontei</taxon>
        <taxon>Myida</taxon>
        <taxon>Dreissenoidea</taxon>
        <taxon>Dreissenidae</taxon>
        <taxon>Dreissena</taxon>
    </lineage>
</organism>
<name>A0A9D4D280_DREPO</name>
<protein>
    <submittedName>
        <fullName evidence="2">Uncharacterized protein</fullName>
    </submittedName>
</protein>
<sequence>MMKTTLTPTSTHRACSGGDTRPVWSAWSNRSRRRRLLSSSTPVTSKKFRKSRENCRRVKSRQPRPTWSH</sequence>
<dbReference type="EMBL" id="JAIWYP010000011">
    <property type="protein sequence ID" value="KAH3737280.1"/>
    <property type="molecule type" value="Genomic_DNA"/>
</dbReference>
<comment type="caution">
    <text evidence="2">The sequence shown here is derived from an EMBL/GenBank/DDBJ whole genome shotgun (WGS) entry which is preliminary data.</text>
</comment>
<evidence type="ECO:0000313" key="3">
    <source>
        <dbReference type="Proteomes" id="UP000828390"/>
    </source>
</evidence>